<keyword evidence="6" id="KW-0418">Kinase</keyword>
<dbReference type="EC" id="2.7.13.3" evidence="2"/>
<keyword evidence="9" id="KW-0812">Transmembrane</keyword>
<comment type="catalytic activity">
    <reaction evidence="1">
        <text>ATP + protein L-histidine = ADP + protein N-phospho-L-histidine.</text>
        <dbReference type="EC" id="2.7.13.3"/>
    </reaction>
</comment>
<evidence type="ECO:0000259" key="10">
    <source>
        <dbReference type="Pfam" id="PF02518"/>
    </source>
</evidence>
<keyword evidence="9" id="KW-1133">Transmembrane helix</keyword>
<feature type="domain" description="Signal transduction histidine kinase subgroup 3 dimerisation and phosphoacceptor" evidence="11">
    <location>
        <begin position="79"/>
        <end position="144"/>
    </location>
</feature>
<dbReference type="InterPro" id="IPR036890">
    <property type="entry name" value="HATPase_C_sf"/>
</dbReference>
<keyword evidence="5" id="KW-0547">Nucleotide-binding</keyword>
<feature type="transmembrane region" description="Helical" evidence="9">
    <location>
        <begin position="41"/>
        <end position="59"/>
    </location>
</feature>
<dbReference type="OrthoDB" id="227596at2"/>
<evidence type="ECO:0000256" key="3">
    <source>
        <dbReference type="ARBA" id="ARBA00022553"/>
    </source>
</evidence>
<dbReference type="PANTHER" id="PTHR24421">
    <property type="entry name" value="NITRATE/NITRITE SENSOR PROTEIN NARX-RELATED"/>
    <property type="match status" value="1"/>
</dbReference>
<keyword evidence="8" id="KW-0902">Two-component regulatory system</keyword>
<dbReference type="Gene3D" id="1.20.5.1930">
    <property type="match status" value="1"/>
</dbReference>
<dbReference type="Pfam" id="PF07730">
    <property type="entry name" value="HisKA_3"/>
    <property type="match status" value="1"/>
</dbReference>
<dbReference type="AlphaFoldDB" id="A0A6I4WIU3"/>
<keyword evidence="9" id="KW-0472">Membrane</keyword>
<name>A0A6I4WIU3_9ACTN</name>
<evidence type="ECO:0000256" key="9">
    <source>
        <dbReference type="SAM" id="Phobius"/>
    </source>
</evidence>
<evidence type="ECO:0000259" key="11">
    <source>
        <dbReference type="Pfam" id="PF07730"/>
    </source>
</evidence>
<gene>
    <name evidence="12" type="ORF">GQ466_21315</name>
</gene>
<dbReference type="Gene3D" id="3.30.565.10">
    <property type="entry name" value="Histidine kinase-like ATPase, C-terminal domain"/>
    <property type="match status" value="1"/>
</dbReference>
<dbReference type="EMBL" id="WUTW01000004">
    <property type="protein sequence ID" value="MXQ66562.1"/>
    <property type="molecule type" value="Genomic_DNA"/>
</dbReference>
<dbReference type="GO" id="GO:0005524">
    <property type="term" value="F:ATP binding"/>
    <property type="evidence" value="ECO:0007669"/>
    <property type="project" value="UniProtKB-KW"/>
</dbReference>
<evidence type="ECO:0000313" key="12">
    <source>
        <dbReference type="EMBL" id="MXQ66562.1"/>
    </source>
</evidence>
<feature type="domain" description="Histidine kinase/HSP90-like ATPase" evidence="10">
    <location>
        <begin position="186"/>
        <end position="271"/>
    </location>
</feature>
<dbReference type="GO" id="GO:0016020">
    <property type="term" value="C:membrane"/>
    <property type="evidence" value="ECO:0007669"/>
    <property type="project" value="InterPro"/>
</dbReference>
<evidence type="ECO:0000256" key="2">
    <source>
        <dbReference type="ARBA" id="ARBA00012438"/>
    </source>
</evidence>
<proteinExistence type="predicted"/>
<organism evidence="12 13">
    <name type="scientific">Actinomadura rayongensis</name>
    <dbReference type="NCBI Taxonomy" id="1429076"/>
    <lineage>
        <taxon>Bacteria</taxon>
        <taxon>Bacillati</taxon>
        <taxon>Actinomycetota</taxon>
        <taxon>Actinomycetes</taxon>
        <taxon>Streptosporangiales</taxon>
        <taxon>Thermomonosporaceae</taxon>
        <taxon>Actinomadura</taxon>
    </lineage>
</organism>
<evidence type="ECO:0000256" key="7">
    <source>
        <dbReference type="ARBA" id="ARBA00022840"/>
    </source>
</evidence>
<dbReference type="InterPro" id="IPR011712">
    <property type="entry name" value="Sig_transdc_His_kin_sub3_dim/P"/>
</dbReference>
<dbReference type="PANTHER" id="PTHR24421:SF10">
    <property type="entry name" value="NITRATE_NITRITE SENSOR PROTEIN NARQ"/>
    <property type="match status" value="1"/>
</dbReference>
<protein>
    <recommendedName>
        <fullName evidence="2">histidine kinase</fullName>
        <ecNumber evidence="2">2.7.13.3</ecNumber>
    </recommendedName>
</protein>
<dbReference type="GO" id="GO:0046983">
    <property type="term" value="F:protein dimerization activity"/>
    <property type="evidence" value="ECO:0007669"/>
    <property type="project" value="InterPro"/>
</dbReference>
<dbReference type="GO" id="GO:0000155">
    <property type="term" value="F:phosphorelay sensor kinase activity"/>
    <property type="evidence" value="ECO:0007669"/>
    <property type="project" value="InterPro"/>
</dbReference>
<evidence type="ECO:0000256" key="6">
    <source>
        <dbReference type="ARBA" id="ARBA00022777"/>
    </source>
</evidence>
<evidence type="ECO:0000256" key="8">
    <source>
        <dbReference type="ARBA" id="ARBA00023012"/>
    </source>
</evidence>
<comment type="caution">
    <text evidence="12">The sequence shown here is derived from an EMBL/GenBank/DDBJ whole genome shotgun (WGS) entry which is preliminary data.</text>
</comment>
<keyword evidence="3" id="KW-0597">Phosphoprotein</keyword>
<reference evidence="12 13" key="1">
    <citation type="submission" date="2019-12" db="EMBL/GenBank/DDBJ databases">
        <title>Nocardia macrotermitis sp. nov. and Nocardia aurantia sp. nov., isolated from the gut of the fungus growing-termite Macrotermes natalensis.</title>
        <authorList>
            <person name="Christine B."/>
            <person name="Rene B."/>
        </authorList>
    </citation>
    <scope>NUCLEOTIDE SEQUENCE [LARGE SCALE GENOMIC DNA]</scope>
    <source>
        <strain evidence="12 13">DSM 102126</strain>
    </source>
</reference>
<keyword evidence="7" id="KW-0067">ATP-binding</keyword>
<dbReference type="Proteomes" id="UP000431901">
    <property type="component" value="Unassembled WGS sequence"/>
</dbReference>
<evidence type="ECO:0000256" key="4">
    <source>
        <dbReference type="ARBA" id="ARBA00022679"/>
    </source>
</evidence>
<dbReference type="InterPro" id="IPR003594">
    <property type="entry name" value="HATPase_dom"/>
</dbReference>
<keyword evidence="13" id="KW-1185">Reference proteome</keyword>
<evidence type="ECO:0000256" key="1">
    <source>
        <dbReference type="ARBA" id="ARBA00000085"/>
    </source>
</evidence>
<dbReference type="CDD" id="cd16917">
    <property type="entry name" value="HATPase_UhpB-NarQ-NarX-like"/>
    <property type="match status" value="1"/>
</dbReference>
<dbReference type="InterPro" id="IPR050482">
    <property type="entry name" value="Sensor_HK_TwoCompSys"/>
</dbReference>
<dbReference type="Pfam" id="PF02518">
    <property type="entry name" value="HATPase_c"/>
    <property type="match status" value="1"/>
</dbReference>
<evidence type="ECO:0000256" key="5">
    <source>
        <dbReference type="ARBA" id="ARBA00022741"/>
    </source>
</evidence>
<evidence type="ECO:0000313" key="13">
    <source>
        <dbReference type="Proteomes" id="UP000431901"/>
    </source>
</evidence>
<keyword evidence="4" id="KW-0808">Transferase</keyword>
<dbReference type="SUPFAM" id="SSF55874">
    <property type="entry name" value="ATPase domain of HSP90 chaperone/DNA topoisomerase II/histidine kinase"/>
    <property type="match status" value="1"/>
</dbReference>
<accession>A0A6I4WIU3</accession>
<sequence>MVALWFLVLRLGLAWAVAAGGATLLATAAISEATRPDGPDLGLLAAGLGVLVGAIATRQRRLAETAARRAENETIALAERSRMAREIHDILAHSLSAQIVHLEAARLLLARDGDGQALEQVERAGRLARSGLEETRRALAALRGDAPPLDEALESLAADFRGGTGRACSVEVTGEAREVPPPVALAVVRTAQEALTNTRKHAPGADARIALRYTEREIVLEVADTGATGPPLDLASGGYGLVGMRERAALIGGTLETGPDEKGFTVSLRVPA</sequence>